<evidence type="ECO:0000313" key="2">
    <source>
        <dbReference type="EMBL" id="WPD19606.1"/>
    </source>
</evidence>
<dbReference type="Proteomes" id="UP001304683">
    <property type="component" value="Chromosome"/>
</dbReference>
<keyword evidence="3" id="KW-1185">Reference proteome</keyword>
<dbReference type="InterPro" id="IPR011042">
    <property type="entry name" value="6-blade_b-propeller_TolB-like"/>
</dbReference>
<sequence>MRRHRLVGRPHPAAARPWITLAILLALLAGAGWAWWRSGAGTDPAAPSAGPTAGLPPGSDATDGARGQEPDEGVGTPGVDARGTAAADGADNPLWPAVQPVDLSDGSAVQPRPVAMEAEGETGVLAVRGQRLRFVDPDGTATEIFRLPPGHRWASPVVPAPDGSAVAFLTRAEAGTPYLWVVRSDLTSTPYAVPEDVRRPATVAWAGPETLAVGDPPYLWQLEARRWSRLPGERLAWAGPPSPDGRSWAYGALGAEPGGGAHLYLVDLPRGEARPVDLASGRGAVALPGPWLDEGRFLAALVAGGPEAVGRTGEAPGPVQRVVTVEVPTGRAEPVFADPGIPWRVLGASPDGRWLVLVPGAGPGQPRADGGARSGGPAGRGSWRLVDVTTREAIDLPAGLVQAGVAWDGGGRRLFYLVAAGGAVRLEARSLGGRAGAGSSAGQGGAPGSPGTAEGGADADGGPSVAPAPAPAASETWPPVRTAPGAIRRLLGVDPAAGVAWVELEGDPDATEGSEGAGGRVARWLLTEGRLEPLE</sequence>
<dbReference type="InterPro" id="IPR011044">
    <property type="entry name" value="Quino_amine_DH_bsu"/>
</dbReference>
<protein>
    <submittedName>
        <fullName evidence="2">Uncharacterized protein</fullName>
    </submittedName>
</protein>
<gene>
    <name evidence="2" type="ORF">Q5761_02745</name>
</gene>
<organism evidence="2 3">
    <name type="scientific">Thermaerobacter composti</name>
    <dbReference type="NCBI Taxonomy" id="554949"/>
    <lineage>
        <taxon>Bacteria</taxon>
        <taxon>Bacillati</taxon>
        <taxon>Bacillota</taxon>
        <taxon>Clostridia</taxon>
        <taxon>Eubacteriales</taxon>
        <taxon>Clostridiales Family XVII. Incertae Sedis</taxon>
        <taxon>Thermaerobacter</taxon>
    </lineage>
</organism>
<feature type="region of interest" description="Disordered" evidence="1">
    <location>
        <begin position="42"/>
        <end position="95"/>
    </location>
</feature>
<feature type="region of interest" description="Disordered" evidence="1">
    <location>
        <begin position="433"/>
        <end position="480"/>
    </location>
</feature>
<feature type="compositionally biased region" description="Gly residues" evidence="1">
    <location>
        <begin position="433"/>
        <end position="448"/>
    </location>
</feature>
<feature type="compositionally biased region" description="Low complexity" evidence="1">
    <location>
        <begin position="460"/>
        <end position="474"/>
    </location>
</feature>
<dbReference type="SUPFAM" id="SSF50969">
    <property type="entry name" value="YVTN repeat-like/Quinoprotein amine dehydrogenase"/>
    <property type="match status" value="1"/>
</dbReference>
<accession>A0ABZ0QQ51</accession>
<feature type="compositionally biased region" description="Low complexity" evidence="1">
    <location>
        <begin position="78"/>
        <end position="91"/>
    </location>
</feature>
<reference evidence="2 3" key="1">
    <citation type="submission" date="2023-08" db="EMBL/GenBank/DDBJ databases">
        <title>Genome sequence of Thermaerobacter compostii strain Ins1, a spore-forming filamentous bacterium isolated from a deep geothermal reservoir.</title>
        <authorList>
            <person name="Bregnard D."/>
            <person name="Gonzalez D."/>
            <person name="Junier P."/>
        </authorList>
    </citation>
    <scope>NUCLEOTIDE SEQUENCE [LARGE SCALE GENOMIC DNA]</scope>
    <source>
        <strain evidence="2 3">Ins1</strain>
    </source>
</reference>
<evidence type="ECO:0000256" key="1">
    <source>
        <dbReference type="SAM" id="MobiDB-lite"/>
    </source>
</evidence>
<evidence type="ECO:0000313" key="3">
    <source>
        <dbReference type="Proteomes" id="UP001304683"/>
    </source>
</evidence>
<proteinExistence type="predicted"/>
<dbReference type="EMBL" id="CP132508">
    <property type="protein sequence ID" value="WPD19606.1"/>
    <property type="molecule type" value="Genomic_DNA"/>
</dbReference>
<feature type="region of interest" description="Disordered" evidence="1">
    <location>
        <begin position="360"/>
        <end position="382"/>
    </location>
</feature>
<name>A0ABZ0QQ51_9FIRM</name>
<dbReference type="Gene3D" id="2.120.10.30">
    <property type="entry name" value="TolB, C-terminal domain"/>
    <property type="match status" value="1"/>
</dbReference>
<dbReference type="RefSeq" id="WP_318751110.1">
    <property type="nucleotide sequence ID" value="NZ_CP132508.1"/>
</dbReference>